<accession>A0A346XSJ3</accession>
<dbReference type="CDD" id="cd13925">
    <property type="entry name" value="RPF"/>
    <property type="match status" value="1"/>
</dbReference>
<protein>
    <submittedName>
        <fullName evidence="4">Putative secreted protein</fullName>
    </submittedName>
</protein>
<dbReference type="InterPro" id="IPR010618">
    <property type="entry name" value="RPF"/>
</dbReference>
<dbReference type="OrthoDB" id="1404170at2"/>
<dbReference type="Pfam" id="PF06737">
    <property type="entry name" value="Transglycosylas"/>
    <property type="match status" value="1"/>
</dbReference>
<keyword evidence="2" id="KW-0378">Hydrolase</keyword>
<organism evidence="4 5">
    <name type="scientific">Euzebya pacifica</name>
    <dbReference type="NCBI Taxonomy" id="1608957"/>
    <lineage>
        <taxon>Bacteria</taxon>
        <taxon>Bacillati</taxon>
        <taxon>Actinomycetota</taxon>
        <taxon>Nitriliruptoria</taxon>
        <taxon>Euzebyales</taxon>
    </lineage>
</organism>
<sequence>MADVLDPLSAPQRAQRSALALVIVVLLALGGSTAQARLADADGTVLGGTPAPFGVAGEKELVVVDRPVVPEPATPPVVPEAVRETPEPAGTPIPVAQLETVVEDAEPFAPVDSTTRAAVTVDVDAASEAVAREVLAGLDGVVHVARVQLVTTTLGGVEADVAGVDPLEFRPFTPPATADHEPLWSRIEAGDVAVTHEFGTVHEVQLGSMLGVGAVQTPIRVGAFATNGTPPVADAIVHADQLTTLPVSSPSARLLVGLEDEASPTATVEALEDAGLAAEEIADPRLPNSQTVVPPAGITPENVWDHLAMCESSGDWHINTGNGYYGGIQFLPESWAWVGGTGLPHEHTREEQIYRGTLLWQIQGWEAWPQCARKLGLIVDPPSEN</sequence>
<reference evidence="4 5" key="1">
    <citation type="submission" date="2018-09" db="EMBL/GenBank/DDBJ databases">
        <title>Complete genome sequence of Euzebya sp. DY32-46 isolated from seawater of Pacific Ocean.</title>
        <authorList>
            <person name="Xu L."/>
            <person name="Wu Y.-H."/>
            <person name="Xu X.-W."/>
        </authorList>
    </citation>
    <scope>NUCLEOTIDE SEQUENCE [LARGE SCALE GENOMIC DNA]</scope>
    <source>
        <strain evidence="4 5">DY32-46</strain>
    </source>
</reference>
<evidence type="ECO:0000256" key="2">
    <source>
        <dbReference type="ARBA" id="ARBA00022801"/>
    </source>
</evidence>
<dbReference type="GO" id="GO:0016787">
    <property type="term" value="F:hydrolase activity"/>
    <property type="evidence" value="ECO:0007669"/>
    <property type="project" value="UniProtKB-KW"/>
</dbReference>
<evidence type="ECO:0000313" key="4">
    <source>
        <dbReference type="EMBL" id="AXV05190.1"/>
    </source>
</evidence>
<dbReference type="Gene3D" id="1.10.530.10">
    <property type="match status" value="1"/>
</dbReference>
<keyword evidence="5" id="KW-1185">Reference proteome</keyword>
<evidence type="ECO:0000313" key="5">
    <source>
        <dbReference type="Proteomes" id="UP000264006"/>
    </source>
</evidence>
<dbReference type="InterPro" id="IPR023346">
    <property type="entry name" value="Lysozyme-like_dom_sf"/>
</dbReference>
<evidence type="ECO:0000259" key="3">
    <source>
        <dbReference type="Pfam" id="PF06737"/>
    </source>
</evidence>
<feature type="domain" description="Resuscitation-promoting factor core lysozyme-like" evidence="3">
    <location>
        <begin position="301"/>
        <end position="371"/>
    </location>
</feature>
<dbReference type="EMBL" id="CP031165">
    <property type="protein sequence ID" value="AXV05190.1"/>
    <property type="molecule type" value="Genomic_DNA"/>
</dbReference>
<name>A0A346XSJ3_9ACTN</name>
<dbReference type="KEGG" id="euz:DVS28_a0483"/>
<evidence type="ECO:0000256" key="1">
    <source>
        <dbReference type="ARBA" id="ARBA00010830"/>
    </source>
</evidence>
<dbReference type="SUPFAM" id="SSF53955">
    <property type="entry name" value="Lysozyme-like"/>
    <property type="match status" value="1"/>
</dbReference>
<gene>
    <name evidence="4" type="ORF">DVS28_a0483</name>
</gene>
<proteinExistence type="inferred from homology"/>
<comment type="similarity">
    <text evidence="1">Belongs to the transglycosylase family. Rpf subfamily.</text>
</comment>
<dbReference type="AlphaFoldDB" id="A0A346XSJ3"/>
<dbReference type="Proteomes" id="UP000264006">
    <property type="component" value="Chromosome"/>
</dbReference>